<evidence type="ECO:0000259" key="5">
    <source>
        <dbReference type="PROSITE" id="PS50043"/>
    </source>
</evidence>
<evidence type="ECO:0000256" key="4">
    <source>
        <dbReference type="PROSITE-ProRule" id="PRU00169"/>
    </source>
</evidence>
<dbReference type="InterPro" id="IPR036388">
    <property type="entry name" value="WH-like_DNA-bd_sf"/>
</dbReference>
<dbReference type="Gene3D" id="1.10.10.10">
    <property type="entry name" value="Winged helix-like DNA-binding domain superfamily/Winged helix DNA-binding domain"/>
    <property type="match status" value="1"/>
</dbReference>
<dbReference type="InterPro" id="IPR011006">
    <property type="entry name" value="CheY-like_superfamily"/>
</dbReference>
<dbReference type="SUPFAM" id="SSF52172">
    <property type="entry name" value="CheY-like"/>
    <property type="match status" value="1"/>
</dbReference>
<evidence type="ECO:0000259" key="6">
    <source>
        <dbReference type="PROSITE" id="PS50110"/>
    </source>
</evidence>
<reference evidence="7 8" key="1">
    <citation type="submission" date="2018-05" db="EMBL/GenBank/DDBJ databases">
        <title>Complete genome sequence of Massilia oculi sp. nov. CCUG 43427T (=DSM 26321T), the type strain of M. oculi, and comparison with genome sequences of other Massilia strains.</title>
        <authorList>
            <person name="Zhu B."/>
        </authorList>
    </citation>
    <scope>NUCLEOTIDE SEQUENCE [LARGE SCALE GENOMIC DNA]</scope>
    <source>
        <strain evidence="7 8">CCUG 43427</strain>
    </source>
</reference>
<organism evidence="7 8">
    <name type="scientific">Massilia oculi</name>
    <dbReference type="NCBI Taxonomy" id="945844"/>
    <lineage>
        <taxon>Bacteria</taxon>
        <taxon>Pseudomonadati</taxon>
        <taxon>Pseudomonadota</taxon>
        <taxon>Betaproteobacteria</taxon>
        <taxon>Burkholderiales</taxon>
        <taxon>Oxalobacteraceae</taxon>
        <taxon>Telluria group</taxon>
        <taxon>Massilia</taxon>
    </lineage>
</organism>
<evidence type="ECO:0000256" key="3">
    <source>
        <dbReference type="ARBA" id="ARBA00023163"/>
    </source>
</evidence>
<keyword evidence="8" id="KW-1185">Reference proteome</keyword>
<dbReference type="SMART" id="SM00421">
    <property type="entry name" value="HTH_LUXR"/>
    <property type="match status" value="1"/>
</dbReference>
<dbReference type="CDD" id="cd06170">
    <property type="entry name" value="LuxR_C_like"/>
    <property type="match status" value="1"/>
</dbReference>
<feature type="modified residue" description="4-aspartylphosphate" evidence="4">
    <location>
        <position position="56"/>
    </location>
</feature>
<dbReference type="AlphaFoldDB" id="A0A2S2DPN3"/>
<keyword evidence="3" id="KW-0804">Transcription</keyword>
<dbReference type="InterPro" id="IPR001789">
    <property type="entry name" value="Sig_transdc_resp-reg_receiver"/>
</dbReference>
<gene>
    <name evidence="7" type="ORF">DIR46_24885</name>
</gene>
<dbReference type="PANTHER" id="PTHR44688:SF16">
    <property type="entry name" value="DNA-BINDING TRANSCRIPTIONAL ACTIVATOR DEVR_DOSR"/>
    <property type="match status" value="1"/>
</dbReference>
<dbReference type="OrthoDB" id="9802186at2"/>
<evidence type="ECO:0000256" key="1">
    <source>
        <dbReference type="ARBA" id="ARBA00023015"/>
    </source>
</evidence>
<dbReference type="GO" id="GO:0000160">
    <property type="term" value="P:phosphorelay signal transduction system"/>
    <property type="evidence" value="ECO:0007669"/>
    <property type="project" value="InterPro"/>
</dbReference>
<proteinExistence type="predicted"/>
<protein>
    <submittedName>
        <fullName evidence="7">DNA-binding response regulator</fullName>
    </submittedName>
</protein>
<keyword evidence="4" id="KW-0597">Phosphoprotein</keyword>
<dbReference type="GO" id="GO:0003677">
    <property type="term" value="F:DNA binding"/>
    <property type="evidence" value="ECO:0007669"/>
    <property type="project" value="UniProtKB-KW"/>
</dbReference>
<evidence type="ECO:0000256" key="2">
    <source>
        <dbReference type="ARBA" id="ARBA00023125"/>
    </source>
</evidence>
<dbReference type="SMART" id="SM00448">
    <property type="entry name" value="REC"/>
    <property type="match status" value="1"/>
</dbReference>
<sequence>MHTIEPLTYLVDGDAEALDYMARLLQAANLRFAAFVRADGFLQAHDPGIPGCAVIDARMPGLDALALQRELQQGGAERAIVFVAGGGDVELGVRAMKAGAIDFLIKPLEAAGFIAAVRHALARDAHERAVRVELQRIRTHLDTLTRREQQVLRHVVSGRLNKQIAFDLGIAEKTIKVHRARVMEKMGATSLAQLVRETLELEAGAVFAGDGVDRGEAEGGSILSHRPLVQ</sequence>
<dbReference type="Pfam" id="PF00072">
    <property type="entry name" value="Response_reg"/>
    <property type="match status" value="1"/>
</dbReference>
<keyword evidence="1" id="KW-0805">Transcription regulation</keyword>
<accession>A0A2S2DPN3</accession>
<dbReference type="PROSITE" id="PS50110">
    <property type="entry name" value="RESPONSE_REGULATORY"/>
    <property type="match status" value="1"/>
</dbReference>
<dbReference type="PRINTS" id="PR00038">
    <property type="entry name" value="HTHLUXR"/>
</dbReference>
<dbReference type="PANTHER" id="PTHR44688">
    <property type="entry name" value="DNA-BINDING TRANSCRIPTIONAL ACTIVATOR DEVR_DOSR"/>
    <property type="match status" value="1"/>
</dbReference>
<name>A0A2S2DPN3_9BURK</name>
<dbReference type="EMBL" id="CP029343">
    <property type="protein sequence ID" value="AWL07343.1"/>
    <property type="molecule type" value="Genomic_DNA"/>
</dbReference>
<dbReference type="PROSITE" id="PS50043">
    <property type="entry name" value="HTH_LUXR_2"/>
    <property type="match status" value="1"/>
</dbReference>
<dbReference type="PROSITE" id="PS00622">
    <property type="entry name" value="HTH_LUXR_1"/>
    <property type="match status" value="1"/>
</dbReference>
<dbReference type="Proteomes" id="UP000245820">
    <property type="component" value="Chromosome"/>
</dbReference>
<keyword evidence="2 7" id="KW-0238">DNA-binding</keyword>
<dbReference type="InterPro" id="IPR000792">
    <property type="entry name" value="Tscrpt_reg_LuxR_C"/>
</dbReference>
<dbReference type="Gene3D" id="3.40.50.2300">
    <property type="match status" value="1"/>
</dbReference>
<dbReference type="Pfam" id="PF00196">
    <property type="entry name" value="GerE"/>
    <property type="match status" value="1"/>
</dbReference>
<dbReference type="RefSeq" id="WP_109347630.1">
    <property type="nucleotide sequence ID" value="NZ_CP029343.1"/>
</dbReference>
<dbReference type="KEGG" id="mtim:DIR46_24885"/>
<feature type="domain" description="Response regulatory" evidence="6">
    <location>
        <begin position="7"/>
        <end position="121"/>
    </location>
</feature>
<feature type="domain" description="HTH luxR-type" evidence="5">
    <location>
        <begin position="137"/>
        <end position="202"/>
    </location>
</feature>
<dbReference type="GO" id="GO:0006355">
    <property type="term" value="P:regulation of DNA-templated transcription"/>
    <property type="evidence" value="ECO:0007669"/>
    <property type="project" value="InterPro"/>
</dbReference>
<evidence type="ECO:0000313" key="8">
    <source>
        <dbReference type="Proteomes" id="UP000245820"/>
    </source>
</evidence>
<evidence type="ECO:0000313" key="7">
    <source>
        <dbReference type="EMBL" id="AWL07343.1"/>
    </source>
</evidence>